<dbReference type="PROSITE" id="PS50222">
    <property type="entry name" value="EF_HAND_2"/>
    <property type="match status" value="2"/>
</dbReference>
<keyword evidence="4" id="KW-0479">Metal-binding</keyword>
<evidence type="ECO:0000256" key="6">
    <source>
        <dbReference type="ARBA" id="ARBA00022842"/>
    </source>
</evidence>
<evidence type="ECO:0000256" key="4">
    <source>
        <dbReference type="ARBA" id="ARBA00022723"/>
    </source>
</evidence>
<dbReference type="InterPro" id="IPR018247">
    <property type="entry name" value="EF_Hand_1_Ca_BS"/>
</dbReference>
<dbReference type="EMBL" id="CAKKNE010000005">
    <property type="protein sequence ID" value="CAH0376658.1"/>
    <property type="molecule type" value="Genomic_DNA"/>
</dbReference>
<dbReference type="Pfam" id="PF03971">
    <property type="entry name" value="IDH"/>
    <property type="match status" value="1"/>
</dbReference>
<dbReference type="SUPFAM" id="SSF47473">
    <property type="entry name" value="EF-hand"/>
    <property type="match status" value="1"/>
</dbReference>
<evidence type="ECO:0000256" key="7">
    <source>
        <dbReference type="ARBA" id="ARBA00022857"/>
    </source>
</evidence>
<reference evidence="10" key="1">
    <citation type="submission" date="2021-01" db="EMBL/GenBank/DDBJ databases">
        <authorList>
            <person name="Corre E."/>
            <person name="Pelletier E."/>
            <person name="Niang G."/>
            <person name="Scheremetjew M."/>
            <person name="Finn R."/>
            <person name="Kale V."/>
            <person name="Holt S."/>
            <person name="Cochrane G."/>
            <person name="Meng A."/>
            <person name="Brown T."/>
            <person name="Cohen L."/>
        </authorList>
    </citation>
    <scope>NUCLEOTIDE SEQUENCE</scope>
    <source>
        <strain evidence="10">CCMP1756</strain>
    </source>
</reference>
<evidence type="ECO:0000256" key="3">
    <source>
        <dbReference type="ARBA" id="ARBA00022532"/>
    </source>
</evidence>
<dbReference type="NCBIfam" id="TIGR00178">
    <property type="entry name" value="monomer_idh"/>
    <property type="match status" value="1"/>
</dbReference>
<name>A0A7S3ZVW3_9STRA</name>
<dbReference type="AlphaFoldDB" id="A0A7S3ZVW3"/>
<keyword evidence="7" id="KW-0521">NADP</keyword>
<evidence type="ECO:0000256" key="8">
    <source>
        <dbReference type="ARBA" id="ARBA00023002"/>
    </source>
</evidence>
<dbReference type="SMART" id="SM00054">
    <property type="entry name" value="EFh"/>
    <property type="match status" value="2"/>
</dbReference>
<dbReference type="SUPFAM" id="SSF53659">
    <property type="entry name" value="Isocitrate/Isopropylmalate dehydrogenase-like"/>
    <property type="match status" value="1"/>
</dbReference>
<dbReference type="Pfam" id="PF13499">
    <property type="entry name" value="EF-hand_7"/>
    <property type="match status" value="1"/>
</dbReference>
<evidence type="ECO:0000256" key="2">
    <source>
        <dbReference type="ARBA" id="ARBA00022435"/>
    </source>
</evidence>
<dbReference type="Gene3D" id="1.10.238.10">
    <property type="entry name" value="EF-hand"/>
    <property type="match status" value="1"/>
</dbReference>
<dbReference type="CDD" id="cd00051">
    <property type="entry name" value="EFh"/>
    <property type="match status" value="1"/>
</dbReference>
<dbReference type="InterPro" id="IPR011992">
    <property type="entry name" value="EF-hand-dom_pair"/>
</dbReference>
<dbReference type="GO" id="GO:0005509">
    <property type="term" value="F:calcium ion binding"/>
    <property type="evidence" value="ECO:0007669"/>
    <property type="project" value="InterPro"/>
</dbReference>
<protein>
    <recommendedName>
        <fullName evidence="9">EF-hand domain-containing protein</fullName>
    </recommendedName>
</protein>
<dbReference type="OrthoDB" id="408849at2759"/>
<dbReference type="PANTHER" id="PTHR36999">
    <property type="entry name" value="ISOCITRATE DEHYDROGENASE [NADP]"/>
    <property type="match status" value="1"/>
</dbReference>
<feature type="domain" description="EF-hand" evidence="9">
    <location>
        <begin position="38"/>
        <end position="73"/>
    </location>
</feature>
<dbReference type="GO" id="GO:0004450">
    <property type="term" value="F:isocitrate dehydrogenase (NADP+) activity"/>
    <property type="evidence" value="ECO:0007669"/>
    <property type="project" value="InterPro"/>
</dbReference>
<accession>A0A7S3ZVW3</accession>
<evidence type="ECO:0000313" key="12">
    <source>
        <dbReference type="Proteomes" id="UP000789595"/>
    </source>
</evidence>
<evidence type="ECO:0000313" key="10">
    <source>
        <dbReference type="EMBL" id="CAE0695703.1"/>
    </source>
</evidence>
<keyword evidence="6" id="KW-0460">Magnesium</keyword>
<gene>
    <name evidence="10" type="ORF">PCAL00307_LOCUS11139</name>
    <name evidence="11" type="ORF">PECAL_5P12630</name>
</gene>
<dbReference type="Gene3D" id="3.40.718.10">
    <property type="entry name" value="Isopropylmalate Dehydrogenase"/>
    <property type="match status" value="1"/>
</dbReference>
<evidence type="ECO:0000256" key="1">
    <source>
        <dbReference type="ARBA" id="ARBA00001946"/>
    </source>
</evidence>
<keyword evidence="2" id="KW-0329">Glyoxylate bypass</keyword>
<dbReference type="InterPro" id="IPR004436">
    <property type="entry name" value="Isocitrate_DH_NADP_mono"/>
</dbReference>
<comment type="cofactor">
    <cofactor evidence="1">
        <name>Mg(2+)</name>
        <dbReference type="ChEBI" id="CHEBI:18420"/>
    </cofactor>
</comment>
<evidence type="ECO:0000313" key="11">
    <source>
        <dbReference type="EMBL" id="CAH0376658.1"/>
    </source>
</evidence>
<keyword evidence="3" id="KW-0816">Tricarboxylic acid cycle</keyword>
<dbReference type="EMBL" id="HBIW01012980">
    <property type="protein sequence ID" value="CAE0695703.1"/>
    <property type="molecule type" value="Transcribed_RNA"/>
</dbReference>
<proteinExistence type="predicted"/>
<organism evidence="10">
    <name type="scientific">Pelagomonas calceolata</name>
    <dbReference type="NCBI Taxonomy" id="35677"/>
    <lineage>
        <taxon>Eukaryota</taxon>
        <taxon>Sar</taxon>
        <taxon>Stramenopiles</taxon>
        <taxon>Ochrophyta</taxon>
        <taxon>Pelagophyceae</taxon>
        <taxon>Pelagomonadales</taxon>
        <taxon>Pelagomonadaceae</taxon>
        <taxon>Pelagomonas</taxon>
    </lineage>
</organism>
<dbReference type="InterPro" id="IPR002048">
    <property type="entry name" value="EF_hand_dom"/>
</dbReference>
<keyword evidence="8" id="KW-0560">Oxidoreductase</keyword>
<keyword evidence="5" id="KW-0106">Calcium</keyword>
<dbReference type="Proteomes" id="UP000789595">
    <property type="component" value="Unassembled WGS sequence"/>
</dbReference>
<evidence type="ECO:0000259" key="9">
    <source>
        <dbReference type="PROSITE" id="PS50222"/>
    </source>
</evidence>
<dbReference type="GO" id="GO:0006097">
    <property type="term" value="P:glyoxylate cycle"/>
    <property type="evidence" value="ECO:0007669"/>
    <property type="project" value="UniProtKB-KW"/>
</dbReference>
<dbReference type="GO" id="GO:0006099">
    <property type="term" value="P:tricarboxylic acid cycle"/>
    <property type="evidence" value="ECO:0007669"/>
    <property type="project" value="UniProtKB-KW"/>
</dbReference>
<dbReference type="PANTHER" id="PTHR36999:SF1">
    <property type="entry name" value="ISOCITRATE DEHYDROGENASE (NADP(+))"/>
    <property type="match status" value="1"/>
</dbReference>
<sequence length="898" mass="98399">MRTQALRRVLVDGRAAARATGVRSLATTDETRATAAKRELAVLAEAFQRYDGDASGALDRYEIERALEDLKIPHDEVFVDDLFKALDKNKDGTVELREWLDHLPRGTRLKVAEKFAPGSALDEYRAIRFTVPTASIVYTYTDEAPMLATHSLLPIVRAFTESAGVQCELRDISLAGRVLANFPDNLDSTQRVDDELSKLGELCKTPAANVIKLPNISASIPQLEECVAELREKGYDVPPFATSSEEIQKRYAKVLGSAVNPVLREGNSDRRVAKAVKEFAKANPHPMGAWSPDSKSHVAHMDGDDFYGSEQSHVVPFDIKESSTHKDAGVVRIEFVSEDGSTKILKNKTPLQPGEVIDASKMDVAALRDFYKQEIDDAKDKGVLFSLHLKATMMKVSDPIMFGHCVEVFYRDTFAKHAEFVKEHQVDATKGLGDFYAKLEACGDAQLKEQISNELEECLKNCDHVRPPLAMVDSDRGVTNLHVPSDIIIDASMPAALRESGKMWGPDGELADTKYVIPDRSYATSYKKVVEHCIEHGAFDPSTMGAVSNVGLMAQKAQEYGSHDKTFEAPAQGSIRVVARDTGEVLMEHNVKQGDIWRMCQTKDSPIQDWVRLAVARARATESPAIFWLDATRAHDANLIQKVETYLKDHDTTGLDIRIMAPEHAMEETLMRSRKGLDTVSVTGNVLRDYLTDLFPILELGTSAKMLSIVPLLAGGGLFETGAGGSAPKHVQQLQASNHLRWDSLGEFLALAVSIEDLAEKTSNAKAAVVADALNDGIGKLLAENKSPKRKPGLLDNRGSHFYLALYWADAMANQVKAPELAAKFAPAAALLAANEERILEELAVGSHAPADIGGYYKVDAAKADEVMRPSQTLNAIIDSLRNDSVFIDDADPIARAA</sequence>
<reference evidence="11" key="2">
    <citation type="submission" date="2021-11" db="EMBL/GenBank/DDBJ databases">
        <authorList>
            <consortium name="Genoscope - CEA"/>
            <person name="William W."/>
        </authorList>
    </citation>
    <scope>NUCLEOTIDE SEQUENCE</scope>
</reference>
<evidence type="ECO:0000256" key="5">
    <source>
        <dbReference type="ARBA" id="ARBA00022837"/>
    </source>
</evidence>
<keyword evidence="12" id="KW-1185">Reference proteome</keyword>
<dbReference type="PROSITE" id="PS00018">
    <property type="entry name" value="EF_HAND_1"/>
    <property type="match status" value="2"/>
</dbReference>
<feature type="domain" description="EF-hand" evidence="9">
    <location>
        <begin position="74"/>
        <end position="109"/>
    </location>
</feature>